<dbReference type="InterPro" id="IPR013780">
    <property type="entry name" value="Glyco_hydro_b"/>
</dbReference>
<dbReference type="RefSeq" id="WP_075628337.1">
    <property type="nucleotide sequence ID" value="NZ_FOAM01000010.1"/>
</dbReference>
<comment type="caution">
    <text evidence="5">The sequence shown here is derived from an EMBL/GenBank/DDBJ whole genome shotgun (WGS) entry which is preliminary data.</text>
</comment>
<dbReference type="PANTHER" id="PTHR10357">
    <property type="entry name" value="ALPHA-AMYLASE FAMILY MEMBER"/>
    <property type="match status" value="1"/>
</dbReference>
<feature type="domain" description="Glycosyl hydrolase family 13 catalytic" evidence="4">
    <location>
        <begin position="19"/>
        <end position="411"/>
    </location>
</feature>
<evidence type="ECO:0000256" key="2">
    <source>
        <dbReference type="ARBA" id="ARBA00022801"/>
    </source>
</evidence>
<comment type="similarity">
    <text evidence="1">Belongs to the glycosyl hydrolase 13 family.</text>
</comment>
<dbReference type="InterPro" id="IPR017853">
    <property type="entry name" value="GH"/>
</dbReference>
<dbReference type="AlphaFoldDB" id="A0A1Q9AVP4"/>
<reference evidence="5 6" key="1">
    <citation type="submission" date="2016-09" db="EMBL/GenBank/DDBJ databases">
        <title>Rhizobium sp. nov., a novel species isolated from the rice rhizosphere.</title>
        <authorList>
            <person name="Zhao J."/>
            <person name="Zhang X."/>
        </authorList>
    </citation>
    <scope>NUCLEOTIDE SEQUENCE [LARGE SCALE GENOMIC DNA]</scope>
    <source>
        <strain evidence="5 6">1.7048</strain>
    </source>
</reference>
<dbReference type="Pfam" id="PF00128">
    <property type="entry name" value="Alpha-amylase"/>
    <property type="match status" value="1"/>
</dbReference>
<name>A0A1Q9AVP4_9HYPH</name>
<dbReference type="GO" id="GO:0009313">
    <property type="term" value="P:oligosaccharide catabolic process"/>
    <property type="evidence" value="ECO:0007669"/>
    <property type="project" value="TreeGrafter"/>
</dbReference>
<dbReference type="OrthoDB" id="9805159at2"/>
<gene>
    <name evidence="5" type="ORF">BJF93_12025</name>
</gene>
<keyword evidence="6" id="KW-1185">Reference proteome</keyword>
<evidence type="ECO:0000256" key="3">
    <source>
        <dbReference type="ARBA" id="ARBA00023295"/>
    </source>
</evidence>
<accession>A0A1Q9AVP4</accession>
<dbReference type="Proteomes" id="UP000186364">
    <property type="component" value="Unassembled WGS sequence"/>
</dbReference>
<dbReference type="InterPro" id="IPR006047">
    <property type="entry name" value="GH13_cat_dom"/>
</dbReference>
<dbReference type="Gene3D" id="3.20.20.80">
    <property type="entry name" value="Glycosidases"/>
    <property type="match status" value="2"/>
</dbReference>
<organism evidence="5 6">
    <name type="scientific">Xaviernesmea oryzae</name>
    <dbReference type="NCBI Taxonomy" id="464029"/>
    <lineage>
        <taxon>Bacteria</taxon>
        <taxon>Pseudomonadati</taxon>
        <taxon>Pseudomonadota</taxon>
        <taxon>Alphaproteobacteria</taxon>
        <taxon>Hyphomicrobiales</taxon>
        <taxon>Rhizobiaceae</taxon>
        <taxon>Rhizobium/Agrobacterium group</taxon>
        <taxon>Xaviernesmea</taxon>
    </lineage>
</organism>
<dbReference type="Gene3D" id="3.90.400.10">
    <property type="entry name" value="Oligo-1,6-glucosidase, Domain 2"/>
    <property type="match status" value="1"/>
</dbReference>
<keyword evidence="2" id="KW-0378">Hydrolase</keyword>
<dbReference type="GO" id="GO:0004556">
    <property type="term" value="F:alpha-amylase activity"/>
    <property type="evidence" value="ECO:0007669"/>
    <property type="project" value="TreeGrafter"/>
</dbReference>
<evidence type="ECO:0000259" key="4">
    <source>
        <dbReference type="SMART" id="SM00642"/>
    </source>
</evidence>
<proteinExistence type="inferred from homology"/>
<keyword evidence="3" id="KW-0326">Glycosidase</keyword>
<dbReference type="FunFam" id="3.90.400.10:FF:000002">
    <property type="entry name" value="Sucrose isomerase"/>
    <property type="match status" value="1"/>
</dbReference>
<dbReference type="EMBL" id="MKIP01000052">
    <property type="protein sequence ID" value="OLP59503.1"/>
    <property type="molecule type" value="Genomic_DNA"/>
</dbReference>
<sequence length="549" mass="61664">MTPSPKSNPDWWRGAVIYQVYPRSFQDTGNDGIGDLKGITARLDYIAALGVDAIWLSPFFTSPMADMGYDVSDYCDVDPMFGTLADFDEMMTRAHALGMKVIIDQVISHTSDQHPWFKESRASRNNPKADWYIWADAKPDGTAPNNWLSIFGGPAWEWDGVRKQYYMHNFLTSQPDLNFHNRAVQDAVLDAVRFWLKRGVDGFRLDTVNYYFHDKELRDNPPVTRDESAPGLDAPDVNPYGMQNHLYDKTQPENIGFLKRLRALLDEFGERATVGEVGDGAHSLKTTASYVSGGDKLHMCYTFDLLDPRFTATHIRDCVATFQDLVTDGWVCWAFSNHDVVRHVSRFSAHEEDRARIAKIAISVLATLRGSICLYQGEELGLTEAELAFEDLRDPYGIRFWPAFKGRDGCRTPMPWTAKGAQAGFSKGKPWLPVPAEHQAMAVDRQEKDAQSVLAHYRATLAFRKSQPALIDGSLRFIETEMDILMFTREKGENRLFFAFNLHDGPQTVPVPKGISLAAPLAMPGHAPRLEAGELHLEGLSVFCATLAS</sequence>
<evidence type="ECO:0000256" key="1">
    <source>
        <dbReference type="ARBA" id="ARBA00008061"/>
    </source>
</evidence>
<dbReference type="SUPFAM" id="SSF51445">
    <property type="entry name" value="(Trans)glycosidases"/>
    <property type="match status" value="1"/>
</dbReference>
<dbReference type="PANTHER" id="PTHR10357:SF179">
    <property type="entry name" value="NEUTRAL AND BASIC AMINO ACID TRANSPORT PROTEIN RBAT"/>
    <property type="match status" value="1"/>
</dbReference>
<dbReference type="SMART" id="SM00642">
    <property type="entry name" value="Aamy"/>
    <property type="match status" value="1"/>
</dbReference>
<dbReference type="CDD" id="cd11330">
    <property type="entry name" value="AmyAc_OligoGlu"/>
    <property type="match status" value="1"/>
</dbReference>
<protein>
    <submittedName>
        <fullName evidence="5">Alpha-glucosidase</fullName>
    </submittedName>
</protein>
<dbReference type="InterPro" id="IPR045857">
    <property type="entry name" value="O16G_dom_2"/>
</dbReference>
<dbReference type="Gene3D" id="2.60.40.1180">
    <property type="entry name" value="Golgi alpha-mannosidase II"/>
    <property type="match status" value="1"/>
</dbReference>
<dbReference type="SUPFAM" id="SSF51011">
    <property type="entry name" value="Glycosyl hydrolase domain"/>
    <property type="match status" value="1"/>
</dbReference>
<evidence type="ECO:0000313" key="5">
    <source>
        <dbReference type="EMBL" id="OLP59503.1"/>
    </source>
</evidence>
<evidence type="ECO:0000313" key="6">
    <source>
        <dbReference type="Proteomes" id="UP000186364"/>
    </source>
</evidence>